<dbReference type="InterPro" id="IPR046781">
    <property type="entry name" value="Phage_ORF5"/>
</dbReference>
<dbReference type="Proteomes" id="UP000030758">
    <property type="component" value="Unassembled WGS sequence"/>
</dbReference>
<protein>
    <submittedName>
        <fullName evidence="1">Uncharacterized protein</fullName>
    </submittedName>
</protein>
<evidence type="ECO:0000313" key="1">
    <source>
        <dbReference type="EMBL" id="KFD59297.1"/>
    </source>
</evidence>
<sequence>MVIHYYAIFDRKAKSFGEPLAFGSPEKDAVTRWFRDLVMSDSKSLLYRYSEDFDLFYLGWFDKTLGEFFPSDEGKEYVVNAAVFFADKEEEALEE</sequence>
<name>A0A085MQ01_9BILA</name>
<dbReference type="EMBL" id="KL368230">
    <property type="protein sequence ID" value="KFD59297.1"/>
    <property type="molecule type" value="Genomic_DNA"/>
</dbReference>
<organism evidence="1">
    <name type="scientific">Trichuris suis</name>
    <name type="common">pig whipworm</name>
    <dbReference type="NCBI Taxonomy" id="68888"/>
    <lineage>
        <taxon>Eukaryota</taxon>
        <taxon>Metazoa</taxon>
        <taxon>Ecdysozoa</taxon>
        <taxon>Nematoda</taxon>
        <taxon>Enoplea</taxon>
        <taxon>Dorylaimia</taxon>
        <taxon>Trichinellida</taxon>
        <taxon>Trichuridae</taxon>
        <taxon>Trichuris</taxon>
    </lineage>
</organism>
<accession>A0A085MQ01</accession>
<gene>
    <name evidence="1" type="ORF">M514_28525</name>
</gene>
<reference evidence="1" key="1">
    <citation type="journal article" date="2014" name="Nat. Genet.">
        <title>Genome and transcriptome of the porcine whipworm Trichuris suis.</title>
        <authorList>
            <person name="Jex A.R."/>
            <person name="Nejsum P."/>
            <person name="Schwarz E.M."/>
            <person name="Hu L."/>
            <person name="Young N.D."/>
            <person name="Hall R.S."/>
            <person name="Korhonen P.K."/>
            <person name="Liao S."/>
            <person name="Thamsborg S."/>
            <person name="Xia J."/>
            <person name="Xu P."/>
            <person name="Wang S."/>
            <person name="Scheerlinck J.P."/>
            <person name="Hofmann A."/>
            <person name="Sternberg P.W."/>
            <person name="Wang J."/>
            <person name="Gasser R.B."/>
        </authorList>
    </citation>
    <scope>NUCLEOTIDE SEQUENCE [LARGE SCALE GENOMIC DNA]</scope>
    <source>
        <strain evidence="1">DCEP-RM93F</strain>
    </source>
</reference>
<dbReference type="AlphaFoldDB" id="A0A085MQ01"/>
<proteinExistence type="predicted"/>
<dbReference type="Pfam" id="PF20577">
    <property type="entry name" value="Phage_ORF5"/>
    <property type="match status" value="1"/>
</dbReference>